<dbReference type="GO" id="GO:0043565">
    <property type="term" value="F:sequence-specific DNA binding"/>
    <property type="evidence" value="ECO:0007669"/>
    <property type="project" value="InterPro"/>
</dbReference>
<dbReference type="PANTHER" id="PTHR43280:SF28">
    <property type="entry name" value="HTH-TYPE TRANSCRIPTIONAL ACTIVATOR RHAS"/>
    <property type="match status" value="1"/>
</dbReference>
<organism evidence="5 6">
    <name type="scientific">Candidatus Galacturonatibacter soehngenii</name>
    <dbReference type="NCBI Taxonomy" id="2307010"/>
    <lineage>
        <taxon>Bacteria</taxon>
        <taxon>Bacillati</taxon>
        <taxon>Bacillota</taxon>
        <taxon>Clostridia</taxon>
        <taxon>Lachnospirales</taxon>
        <taxon>Lachnospiraceae</taxon>
        <taxon>Candidatus Galacturonatibacter</taxon>
    </lineage>
</organism>
<dbReference type="Gene3D" id="2.60.120.10">
    <property type="entry name" value="Jelly Rolls"/>
    <property type="match status" value="1"/>
</dbReference>
<evidence type="ECO:0000256" key="3">
    <source>
        <dbReference type="ARBA" id="ARBA00023163"/>
    </source>
</evidence>
<evidence type="ECO:0000259" key="4">
    <source>
        <dbReference type="PROSITE" id="PS01124"/>
    </source>
</evidence>
<dbReference type="AlphaFoldDB" id="A0A7V7UCF8"/>
<dbReference type="InterPro" id="IPR018062">
    <property type="entry name" value="HTH_AraC-typ_CS"/>
</dbReference>
<dbReference type="PANTHER" id="PTHR43280">
    <property type="entry name" value="ARAC-FAMILY TRANSCRIPTIONAL REGULATOR"/>
    <property type="match status" value="1"/>
</dbReference>
<dbReference type="InterPro" id="IPR014710">
    <property type="entry name" value="RmlC-like_jellyroll"/>
</dbReference>
<keyword evidence="6" id="KW-1185">Reference proteome</keyword>
<dbReference type="SUPFAM" id="SSF46689">
    <property type="entry name" value="Homeodomain-like"/>
    <property type="match status" value="2"/>
</dbReference>
<dbReference type="EMBL" id="WAGX01000005">
    <property type="protein sequence ID" value="KAB1438619.1"/>
    <property type="molecule type" value="Genomic_DNA"/>
</dbReference>
<dbReference type="OrthoDB" id="625043at2"/>
<dbReference type="InterPro" id="IPR009057">
    <property type="entry name" value="Homeodomain-like_sf"/>
</dbReference>
<dbReference type="PROSITE" id="PS00041">
    <property type="entry name" value="HTH_ARAC_FAMILY_1"/>
    <property type="match status" value="1"/>
</dbReference>
<dbReference type="SUPFAM" id="SSF51215">
    <property type="entry name" value="Regulatory protein AraC"/>
    <property type="match status" value="1"/>
</dbReference>
<dbReference type="SMART" id="SM00342">
    <property type="entry name" value="HTH_ARAC"/>
    <property type="match status" value="1"/>
</dbReference>
<dbReference type="Proteomes" id="UP000461768">
    <property type="component" value="Unassembled WGS sequence"/>
</dbReference>
<reference evidence="5 6" key="1">
    <citation type="submission" date="2019-09" db="EMBL/GenBank/DDBJ databases">
        <authorList>
            <person name="Valk L.C."/>
        </authorList>
    </citation>
    <scope>NUCLEOTIDE SEQUENCE [LARGE SCALE GENOMIC DNA]</scope>
    <source>
        <strain evidence="5">GalUA</strain>
    </source>
</reference>
<proteinExistence type="predicted"/>
<evidence type="ECO:0000256" key="2">
    <source>
        <dbReference type="ARBA" id="ARBA00023125"/>
    </source>
</evidence>
<dbReference type="InterPro" id="IPR018060">
    <property type="entry name" value="HTH_AraC"/>
</dbReference>
<reference evidence="5 6" key="2">
    <citation type="submission" date="2020-02" db="EMBL/GenBank/DDBJ databases">
        <title>Candidatus Galacturonibacter soehngenii shows hetero-acetogenic catabolism of galacturonic acid but lacks a canonical carbon monoxide dehydrogenase/acetyl-CoA synthase complex.</title>
        <authorList>
            <person name="Diender M."/>
            <person name="Stouten G.R."/>
            <person name="Petersen J.F."/>
            <person name="Nielsen P.H."/>
            <person name="Dueholm M.S."/>
            <person name="Pronk J.T."/>
            <person name="Van Loosdrecht M.C.M."/>
        </authorList>
    </citation>
    <scope>NUCLEOTIDE SEQUENCE [LARGE SCALE GENOMIC DNA]</scope>
    <source>
        <strain evidence="5">GalUA</strain>
    </source>
</reference>
<dbReference type="InterPro" id="IPR037923">
    <property type="entry name" value="HTH-like"/>
</dbReference>
<evidence type="ECO:0000256" key="1">
    <source>
        <dbReference type="ARBA" id="ARBA00023015"/>
    </source>
</evidence>
<dbReference type="InterPro" id="IPR003313">
    <property type="entry name" value="AraC-bd"/>
</dbReference>
<accession>A0A7V7UCF8</accession>
<dbReference type="Pfam" id="PF02311">
    <property type="entry name" value="AraC_binding"/>
    <property type="match status" value="1"/>
</dbReference>
<dbReference type="InterPro" id="IPR020449">
    <property type="entry name" value="Tscrpt_reg_AraC-type_HTH"/>
</dbReference>
<name>A0A7V7UCF8_9FIRM</name>
<dbReference type="Gene3D" id="1.10.10.60">
    <property type="entry name" value="Homeodomain-like"/>
    <property type="match status" value="2"/>
</dbReference>
<evidence type="ECO:0000313" key="6">
    <source>
        <dbReference type="Proteomes" id="UP000461768"/>
    </source>
</evidence>
<dbReference type="PROSITE" id="PS01124">
    <property type="entry name" value="HTH_ARAC_FAMILY_2"/>
    <property type="match status" value="1"/>
</dbReference>
<sequence>MCDCRFDITYNDLNPTILFVSKGKMTKNSRYHNHDFTEITFILSGKGQYFVEGNTYDVSAGDLLICNSGVNHNNIVINEKEPTTEFFVGFTNFHFKNMPSNVISLKNGDYIMHTNNKLRQELTKYCYAMLAENETNQAGKYFMIKANLIQFLLHIIRQNIEPCPPQAGYHFDSHHKNDVVNQIISYLDTHYNEKISLDAIAQNMYLSSVYISKIFKDETGESPINYLIKIRLEKAKEMLVSLKSDSVKEIATLVGYEDVYHFSKLFKKYYGMSPLHYRKNFIRS</sequence>
<comment type="caution">
    <text evidence="5">The sequence shown here is derived from an EMBL/GenBank/DDBJ whole genome shotgun (WGS) entry which is preliminary data.</text>
</comment>
<dbReference type="RefSeq" id="WP_151146349.1">
    <property type="nucleotide sequence ID" value="NZ_WAGX01000005.1"/>
</dbReference>
<gene>
    <name evidence="5" type="ORF">F7O84_13905</name>
</gene>
<dbReference type="PRINTS" id="PR00032">
    <property type="entry name" value="HTHARAC"/>
</dbReference>
<protein>
    <submittedName>
        <fullName evidence="5">Helix-turn-helix transcriptional regulator</fullName>
    </submittedName>
</protein>
<dbReference type="Pfam" id="PF12833">
    <property type="entry name" value="HTH_18"/>
    <property type="match status" value="1"/>
</dbReference>
<keyword evidence="3" id="KW-0804">Transcription</keyword>
<evidence type="ECO:0000313" key="5">
    <source>
        <dbReference type="EMBL" id="KAB1438619.1"/>
    </source>
</evidence>
<keyword evidence="1" id="KW-0805">Transcription regulation</keyword>
<dbReference type="GO" id="GO:0003700">
    <property type="term" value="F:DNA-binding transcription factor activity"/>
    <property type="evidence" value="ECO:0007669"/>
    <property type="project" value="InterPro"/>
</dbReference>
<feature type="domain" description="HTH araC/xylS-type" evidence="4">
    <location>
        <begin position="181"/>
        <end position="280"/>
    </location>
</feature>
<keyword evidence="2" id="KW-0238">DNA-binding</keyword>